<name>A0A246EEM8_FUSNP</name>
<gene>
    <name evidence="2" type="ORF">CA839_03555</name>
</gene>
<proteinExistence type="predicted"/>
<evidence type="ECO:0000313" key="3">
    <source>
        <dbReference type="Proteomes" id="UP000197470"/>
    </source>
</evidence>
<dbReference type="EMBL" id="NHRT01000001">
    <property type="protein sequence ID" value="OWP25085.1"/>
    <property type="molecule type" value="Genomic_DNA"/>
</dbReference>
<dbReference type="CDD" id="cd03135">
    <property type="entry name" value="GATase1_DJ-1"/>
    <property type="match status" value="1"/>
</dbReference>
<dbReference type="InterPro" id="IPR029062">
    <property type="entry name" value="Class_I_gatase-like"/>
</dbReference>
<dbReference type="Gene3D" id="3.40.50.880">
    <property type="match status" value="1"/>
</dbReference>
<dbReference type="AlphaFoldDB" id="A0A246EEM8"/>
<feature type="domain" description="DJ-1/PfpI" evidence="1">
    <location>
        <begin position="2"/>
        <end position="167"/>
    </location>
</feature>
<dbReference type="Pfam" id="PF01965">
    <property type="entry name" value="DJ-1_PfpI"/>
    <property type="match status" value="1"/>
</dbReference>
<dbReference type="SUPFAM" id="SSF52317">
    <property type="entry name" value="Class I glutamine amidotransferase-like"/>
    <property type="match status" value="1"/>
</dbReference>
<evidence type="ECO:0000259" key="1">
    <source>
        <dbReference type="Pfam" id="PF01965"/>
    </source>
</evidence>
<accession>A0A246EEM8</accession>
<sequence length="184" mass="20279">MKTYVFLADGFEPLEVFAPVDVLKRCGAEVIMVSTGKDLFVASSGSQKNIIKADVMLSDIDYKTADLVIIPGGYPGYVNLRENKEVVDIVKYFLDNDKYVASICGGPTIFSYNNLANGTKLTAHSAVREEIEKNHIYVDVSTHIDGKIITGIGAGQAINFAFKIAEQFFDKEKIEEVKKGMEII</sequence>
<dbReference type="RefSeq" id="WP_088388115.1">
    <property type="nucleotide sequence ID" value="NZ_NHRT01000001.1"/>
</dbReference>
<comment type="caution">
    <text evidence="2">The sequence shown here is derived from an EMBL/GenBank/DDBJ whole genome shotgun (WGS) entry which is preliminary data.</text>
</comment>
<dbReference type="PANTHER" id="PTHR48094">
    <property type="entry name" value="PROTEIN/NUCLEIC ACID DEGLYCASE DJ-1-RELATED"/>
    <property type="match status" value="1"/>
</dbReference>
<dbReference type="InterPro" id="IPR050325">
    <property type="entry name" value="Prot/Nucl_acid_deglycase"/>
</dbReference>
<organism evidence="2 3">
    <name type="scientific">Fusobacterium nucleatum subsp. polymorphum</name>
    <name type="common">Fusobacterium polymorphum</name>
    <dbReference type="NCBI Taxonomy" id="76857"/>
    <lineage>
        <taxon>Bacteria</taxon>
        <taxon>Fusobacteriati</taxon>
        <taxon>Fusobacteriota</taxon>
        <taxon>Fusobacteriia</taxon>
        <taxon>Fusobacteriales</taxon>
        <taxon>Fusobacteriaceae</taxon>
        <taxon>Fusobacterium</taxon>
    </lineage>
</organism>
<dbReference type="NCBIfam" id="TIGR01383">
    <property type="entry name" value="not_thiJ"/>
    <property type="match status" value="1"/>
</dbReference>
<dbReference type="InterPro" id="IPR006287">
    <property type="entry name" value="DJ-1"/>
</dbReference>
<dbReference type="InterPro" id="IPR002818">
    <property type="entry name" value="DJ-1/PfpI"/>
</dbReference>
<dbReference type="PANTHER" id="PTHR48094:SF12">
    <property type="entry name" value="PARKINSON DISEASE PROTEIN 7 HOMOLOG"/>
    <property type="match status" value="1"/>
</dbReference>
<protein>
    <submittedName>
        <fullName evidence="2">4-methyl-5(B-hydroxyethyl)-thiazole monophosphate biosynthesis protein</fullName>
    </submittedName>
</protein>
<dbReference type="Proteomes" id="UP000197470">
    <property type="component" value="Unassembled WGS sequence"/>
</dbReference>
<evidence type="ECO:0000313" key="2">
    <source>
        <dbReference type="EMBL" id="OWP25085.1"/>
    </source>
</evidence>
<reference evidence="2 3" key="1">
    <citation type="submission" date="2017-05" db="EMBL/GenBank/DDBJ databases">
        <title>Genome sequencing of Fusobacterium nucleatum subsp. polymorphum KCOM 1001 (=ChDC F119).</title>
        <authorList>
            <person name="Kook J.-K."/>
            <person name="Park S.-N."/>
            <person name="Lim Y.K."/>
            <person name="Roh H."/>
        </authorList>
    </citation>
    <scope>NUCLEOTIDE SEQUENCE [LARGE SCALE GENOMIC DNA]</scope>
    <source>
        <strain evidence="2 3">KCOM 1001</strain>
    </source>
</reference>
<dbReference type="GO" id="GO:0005737">
    <property type="term" value="C:cytoplasm"/>
    <property type="evidence" value="ECO:0007669"/>
    <property type="project" value="TreeGrafter"/>
</dbReference>